<dbReference type="Gene3D" id="3.40.50.10860">
    <property type="entry name" value="Leucine Dehydrogenase, chain A, domain 1"/>
    <property type="match status" value="1"/>
</dbReference>
<keyword evidence="2" id="KW-0560">Oxidoreductase</keyword>
<dbReference type="InterPro" id="IPR046346">
    <property type="entry name" value="Aminoacid_DH-like_N_sf"/>
</dbReference>
<dbReference type="RefSeq" id="WP_197426638.1">
    <property type="nucleotide sequence ID" value="NZ_JBHSLU010000078.1"/>
</dbReference>
<dbReference type="Pfam" id="PF08501">
    <property type="entry name" value="Shikimate_dh_N"/>
    <property type="match status" value="1"/>
</dbReference>
<gene>
    <name evidence="6" type="ORF">ACFPN9_22175</name>
</gene>
<dbReference type="SUPFAM" id="SSF53223">
    <property type="entry name" value="Aminoacid dehydrogenase-like, N-terminal domain"/>
    <property type="match status" value="1"/>
</dbReference>
<keyword evidence="3" id="KW-0028">Amino-acid biosynthesis</keyword>
<dbReference type="Pfam" id="PF03807">
    <property type="entry name" value="F420_oxidored"/>
    <property type="match status" value="1"/>
</dbReference>
<comment type="pathway">
    <text evidence="1">Metabolic intermediate biosynthesis; chorismate biosynthesis; chorismate from D-erythrose 4-phosphate and phosphoenolpyruvate: step 4/7.</text>
</comment>
<feature type="domain" description="Pyrroline-5-carboxylate reductase catalytic N-terminal" evidence="4">
    <location>
        <begin position="136"/>
        <end position="229"/>
    </location>
</feature>
<dbReference type="PANTHER" id="PTHR21089">
    <property type="entry name" value="SHIKIMATE DEHYDROGENASE"/>
    <property type="match status" value="1"/>
</dbReference>
<keyword evidence="3" id="KW-0057">Aromatic amino acid biosynthesis</keyword>
<proteinExistence type="predicted"/>
<sequence>MPADALPPAISGKTRLLGFLGDPVIHARSPQNFNPRLAASGHDAALVPLHVPSDRFEAAIPGLLALANLDGLVVTMPYKERLIPWLDSISERARDVGAVNAARRLPDGRWIGDIFDGVGLVGAAAGIGFVPQGKSVGLIGAGGAGAAIAFALVEAGIASLSVVDRDEARAVALCGRIAAKGGIMPEAGSLSLRGLDLLVHATPVGMAESDGTAIDIADLESGTVVIDIVTKPTTPLLLAAARRGCRTAGGGAMVQAQTAAIAAFLGYPLR</sequence>
<evidence type="ECO:0000259" key="4">
    <source>
        <dbReference type="Pfam" id="PF03807"/>
    </source>
</evidence>
<dbReference type="InterPro" id="IPR028939">
    <property type="entry name" value="P5C_Rdtase_cat_N"/>
</dbReference>
<dbReference type="SUPFAM" id="SSF51735">
    <property type="entry name" value="NAD(P)-binding Rossmann-fold domains"/>
    <property type="match status" value="1"/>
</dbReference>
<protein>
    <submittedName>
        <fullName evidence="6">Shikimate dehydrogenase family protein</fullName>
    </submittedName>
</protein>
<evidence type="ECO:0000313" key="7">
    <source>
        <dbReference type="Proteomes" id="UP001596060"/>
    </source>
</evidence>
<organism evidence="6 7">
    <name type="scientific">Bosea massiliensis</name>
    <dbReference type="NCBI Taxonomy" id="151419"/>
    <lineage>
        <taxon>Bacteria</taxon>
        <taxon>Pseudomonadati</taxon>
        <taxon>Pseudomonadota</taxon>
        <taxon>Alphaproteobacteria</taxon>
        <taxon>Hyphomicrobiales</taxon>
        <taxon>Boseaceae</taxon>
        <taxon>Bosea</taxon>
    </lineage>
</organism>
<accession>A0ABW0P901</accession>
<reference evidence="7" key="1">
    <citation type="journal article" date="2019" name="Int. J. Syst. Evol. Microbiol.">
        <title>The Global Catalogue of Microorganisms (GCM) 10K type strain sequencing project: providing services to taxonomists for standard genome sequencing and annotation.</title>
        <authorList>
            <consortium name="The Broad Institute Genomics Platform"/>
            <consortium name="The Broad Institute Genome Sequencing Center for Infectious Disease"/>
            <person name="Wu L."/>
            <person name="Ma J."/>
        </authorList>
    </citation>
    <scope>NUCLEOTIDE SEQUENCE [LARGE SCALE GENOMIC DNA]</scope>
    <source>
        <strain evidence="7">CCUG 43117</strain>
    </source>
</reference>
<dbReference type="Proteomes" id="UP001596060">
    <property type="component" value="Unassembled WGS sequence"/>
</dbReference>
<keyword evidence="7" id="KW-1185">Reference proteome</keyword>
<dbReference type="InterPro" id="IPR036291">
    <property type="entry name" value="NAD(P)-bd_dom_sf"/>
</dbReference>
<evidence type="ECO:0000256" key="1">
    <source>
        <dbReference type="ARBA" id="ARBA00004871"/>
    </source>
</evidence>
<dbReference type="InterPro" id="IPR013708">
    <property type="entry name" value="Shikimate_DH-bd_N"/>
</dbReference>
<evidence type="ECO:0000256" key="2">
    <source>
        <dbReference type="ARBA" id="ARBA00023002"/>
    </source>
</evidence>
<comment type="caution">
    <text evidence="6">The sequence shown here is derived from an EMBL/GenBank/DDBJ whole genome shotgun (WGS) entry which is preliminary data.</text>
</comment>
<feature type="domain" description="Shikimate dehydrogenase substrate binding N-terminal" evidence="5">
    <location>
        <begin position="20"/>
        <end position="100"/>
    </location>
</feature>
<name>A0ABW0P901_9HYPH</name>
<evidence type="ECO:0000259" key="5">
    <source>
        <dbReference type="Pfam" id="PF08501"/>
    </source>
</evidence>
<dbReference type="EMBL" id="JBHSLU010000078">
    <property type="protein sequence ID" value="MFC5507952.1"/>
    <property type="molecule type" value="Genomic_DNA"/>
</dbReference>
<dbReference type="Gene3D" id="3.40.50.720">
    <property type="entry name" value="NAD(P)-binding Rossmann-like Domain"/>
    <property type="match status" value="1"/>
</dbReference>
<dbReference type="InterPro" id="IPR022893">
    <property type="entry name" value="Shikimate_DH_fam"/>
</dbReference>
<dbReference type="PANTHER" id="PTHR21089:SF1">
    <property type="entry name" value="BIFUNCTIONAL 3-DEHYDROQUINATE DEHYDRATASE_SHIKIMATE DEHYDROGENASE, CHLOROPLASTIC"/>
    <property type="match status" value="1"/>
</dbReference>
<evidence type="ECO:0000313" key="6">
    <source>
        <dbReference type="EMBL" id="MFC5507952.1"/>
    </source>
</evidence>
<evidence type="ECO:0000256" key="3">
    <source>
        <dbReference type="ARBA" id="ARBA00023141"/>
    </source>
</evidence>